<dbReference type="InterPro" id="IPR000683">
    <property type="entry name" value="Gfo/Idh/MocA-like_OxRdtase_N"/>
</dbReference>
<dbReference type="InterPro" id="IPR036291">
    <property type="entry name" value="NAD(P)-bd_dom_sf"/>
</dbReference>
<dbReference type="Pfam" id="PF01408">
    <property type="entry name" value="GFO_IDH_MocA"/>
    <property type="match status" value="1"/>
</dbReference>
<dbReference type="GO" id="GO:0006740">
    <property type="term" value="P:NADPH regeneration"/>
    <property type="evidence" value="ECO:0007669"/>
    <property type="project" value="TreeGrafter"/>
</dbReference>
<reference evidence="3" key="1">
    <citation type="submission" date="2023-06" db="EMBL/GenBank/DDBJ databases">
        <title>Multi-omics analyses reveal the molecular pathogenesis toolkit of Lasiodiplodia hormozganensis, a cross-kingdom pathogen.</title>
        <authorList>
            <person name="Felix C."/>
            <person name="Meneses R."/>
            <person name="Goncalves M.F.M."/>
            <person name="Tilleman L."/>
            <person name="Duarte A.S."/>
            <person name="Jorrin-Novo J.V."/>
            <person name="Van De Peer Y."/>
            <person name="Deforce D."/>
            <person name="Van Nieuwerburgh F."/>
            <person name="Esteves A.C."/>
            <person name="Alves A."/>
        </authorList>
    </citation>
    <scope>NUCLEOTIDE SEQUENCE</scope>
    <source>
        <strain evidence="3">CBS 339.90</strain>
    </source>
</reference>
<dbReference type="Gene3D" id="3.40.50.720">
    <property type="entry name" value="NAD(P)-binding Rossmann-like Domain"/>
    <property type="match status" value="1"/>
</dbReference>
<dbReference type="PANTHER" id="PTHR42840:SF7">
    <property type="entry name" value="BINDING ROSSMANN FOLD OXIDOREDUCTASE, PUTATIVE (AFU_ORTHOLOGUE AFUA_4G10190)-RELATED"/>
    <property type="match status" value="1"/>
</dbReference>
<dbReference type="SUPFAM" id="SSF51735">
    <property type="entry name" value="NAD(P)-binding Rossmann-fold domains"/>
    <property type="match status" value="1"/>
</dbReference>
<protein>
    <submittedName>
        <fullName evidence="3">Inositol 2-dehydrogenase</fullName>
    </submittedName>
</protein>
<accession>A0AA39YM93</accession>
<evidence type="ECO:0000313" key="4">
    <source>
        <dbReference type="Proteomes" id="UP001175001"/>
    </source>
</evidence>
<keyword evidence="4" id="KW-1185">Reference proteome</keyword>
<dbReference type="AlphaFoldDB" id="A0AA39YM93"/>
<feature type="domain" description="Gfo/Idh/MocA-like oxidoreductase C-terminal" evidence="2">
    <location>
        <begin position="221"/>
        <end position="376"/>
    </location>
</feature>
<evidence type="ECO:0000259" key="1">
    <source>
        <dbReference type="Pfam" id="PF01408"/>
    </source>
</evidence>
<dbReference type="PANTHER" id="PTHR42840">
    <property type="entry name" value="NAD(P)-BINDING ROSSMANN-FOLD SUPERFAMILY PROTEIN-RELATED"/>
    <property type="match status" value="1"/>
</dbReference>
<dbReference type="Pfam" id="PF02894">
    <property type="entry name" value="GFO_IDH_MocA_C"/>
    <property type="match status" value="1"/>
</dbReference>
<dbReference type="EMBL" id="JAUJDW010000022">
    <property type="protein sequence ID" value="KAK0654252.1"/>
    <property type="molecule type" value="Genomic_DNA"/>
</dbReference>
<feature type="domain" description="Gfo/Idh/MocA-like oxidoreductase N-terminal" evidence="1">
    <location>
        <begin position="7"/>
        <end position="122"/>
    </location>
</feature>
<dbReference type="GO" id="GO:0005737">
    <property type="term" value="C:cytoplasm"/>
    <property type="evidence" value="ECO:0007669"/>
    <property type="project" value="TreeGrafter"/>
</dbReference>
<dbReference type="Proteomes" id="UP001175001">
    <property type="component" value="Unassembled WGS sequence"/>
</dbReference>
<comment type="caution">
    <text evidence="3">The sequence shown here is derived from an EMBL/GenBank/DDBJ whole genome shotgun (WGS) entry which is preliminary data.</text>
</comment>
<evidence type="ECO:0000259" key="2">
    <source>
        <dbReference type="Pfam" id="PF02894"/>
    </source>
</evidence>
<name>A0AA39YM93_9PEZI</name>
<organism evidence="3 4">
    <name type="scientific">Lasiodiplodia hormozganensis</name>
    <dbReference type="NCBI Taxonomy" id="869390"/>
    <lineage>
        <taxon>Eukaryota</taxon>
        <taxon>Fungi</taxon>
        <taxon>Dikarya</taxon>
        <taxon>Ascomycota</taxon>
        <taxon>Pezizomycotina</taxon>
        <taxon>Dothideomycetes</taxon>
        <taxon>Dothideomycetes incertae sedis</taxon>
        <taxon>Botryosphaeriales</taxon>
        <taxon>Botryosphaeriaceae</taxon>
        <taxon>Lasiodiplodia</taxon>
    </lineage>
</organism>
<evidence type="ECO:0000313" key="3">
    <source>
        <dbReference type="EMBL" id="KAK0654252.1"/>
    </source>
</evidence>
<proteinExistence type="predicted"/>
<dbReference type="InterPro" id="IPR004104">
    <property type="entry name" value="Gfo/Idh/MocA-like_OxRdtase_C"/>
</dbReference>
<sequence length="381" mass="42047">MSSPQKLRVGVIGAGEVAQVIHLPALALLSHLYTVTAICDISATTAAHCAAKFHIAQHTTSPDAVFASPEVDVVFVLTGDEFHAEYCVRALRAGKRVFIEKPLTLSLAAAQRIVDADKKNGNGGGNVFVGYMRRYAPSFVQTFRREVEQLGEILYARVRDFSGPNKTFVDQSGTFQLKGYTADIPPEAGKERERLMAQLLEEAFPGKGVKVGDERYSMCRFLGSLGSHDISLMREVLGFPERVDGVSANHPFYSAILAYKNKAELGGKPFAVTYESGIDGVPDFDAHLAVYGKNKRVEIKYDSPYVKGLPIKVKTVGVNEHGEIESKEVLASYEDAYTAELQEMHKCFTEGARIKTTPEDAMDDLRLFDMIYRKYDESLKA</sequence>
<gene>
    <name evidence="3" type="primary">iolG</name>
    <name evidence="3" type="ORF">DIS24_g5400</name>
</gene>
<dbReference type="GO" id="GO:0000166">
    <property type="term" value="F:nucleotide binding"/>
    <property type="evidence" value="ECO:0007669"/>
    <property type="project" value="InterPro"/>
</dbReference>
<dbReference type="Gene3D" id="3.30.360.10">
    <property type="entry name" value="Dihydrodipicolinate Reductase, domain 2"/>
    <property type="match status" value="1"/>
</dbReference>
<dbReference type="GO" id="GO:0016491">
    <property type="term" value="F:oxidoreductase activity"/>
    <property type="evidence" value="ECO:0007669"/>
    <property type="project" value="TreeGrafter"/>
</dbReference>